<evidence type="ECO:0000313" key="2">
    <source>
        <dbReference type="Proteomes" id="UP000235484"/>
    </source>
</evidence>
<sequence>MLKLYRVNTSFDSYIVKAANEERAKELAWLDEVEVISESWMDEYDVQELDIKNMNVEEVISGGN</sequence>
<reference evidence="2" key="1">
    <citation type="submission" date="2015-10" db="EMBL/GenBank/DDBJ databases">
        <authorList>
            <person name="Crossman L.C."/>
        </authorList>
    </citation>
    <scope>NUCLEOTIDE SEQUENCE [LARGE SCALE GENOMIC DNA]</scope>
    <source>
        <strain evidence="2">20-2</strain>
    </source>
</reference>
<dbReference type="Proteomes" id="UP000235484">
    <property type="component" value="Unassembled WGS sequence"/>
</dbReference>
<evidence type="ECO:0000313" key="1">
    <source>
        <dbReference type="EMBL" id="CUR42423.1"/>
    </source>
</evidence>
<accession>A0A0U5JY36</accession>
<protein>
    <submittedName>
        <fullName evidence="1">Uncharacterized protein</fullName>
    </submittedName>
</protein>
<dbReference type="RefSeq" id="WP_102816956.1">
    <property type="nucleotide sequence ID" value="NZ_CP196424.1"/>
</dbReference>
<name>A0A0U5JY36_LIMRT</name>
<organism evidence="1 2">
    <name type="scientific">Limosilactobacillus reuteri</name>
    <name type="common">Lactobacillus reuteri</name>
    <dbReference type="NCBI Taxonomy" id="1598"/>
    <lineage>
        <taxon>Bacteria</taxon>
        <taxon>Bacillati</taxon>
        <taxon>Bacillota</taxon>
        <taxon>Bacilli</taxon>
        <taxon>Lactobacillales</taxon>
        <taxon>Lactobacillaceae</taxon>
        <taxon>Limosilactobacillus</taxon>
    </lineage>
</organism>
<proteinExistence type="predicted"/>
<dbReference type="EMBL" id="LN887683">
    <property type="protein sequence ID" value="CUR42423.1"/>
    <property type="molecule type" value="Genomic_DNA"/>
</dbReference>
<dbReference type="AlphaFoldDB" id="A0A0U5JY36"/>
<gene>
    <name evidence="1" type="ORF">LRLP16767_LR202_02101</name>
</gene>